<evidence type="ECO:0000256" key="4">
    <source>
        <dbReference type="ARBA" id="ARBA00022692"/>
    </source>
</evidence>
<dbReference type="PANTHER" id="PTHR11562:SF17">
    <property type="entry name" value="RE54080P-RELATED"/>
    <property type="match status" value="1"/>
</dbReference>
<evidence type="ECO:0000259" key="10">
    <source>
        <dbReference type="Pfam" id="PF16916"/>
    </source>
</evidence>
<keyword evidence="7 8" id="KW-0472">Membrane</keyword>
<dbReference type="RefSeq" id="WP_091898117.1">
    <property type="nucleotide sequence ID" value="NZ_FOSJ01000036.1"/>
</dbReference>
<evidence type="ECO:0000256" key="3">
    <source>
        <dbReference type="ARBA" id="ARBA00022448"/>
    </source>
</evidence>
<keyword evidence="3" id="KW-0813">Transport</keyword>
<keyword evidence="5 8" id="KW-1133">Transmembrane helix</keyword>
<feature type="transmembrane region" description="Helical" evidence="8">
    <location>
        <begin position="160"/>
        <end position="179"/>
    </location>
</feature>
<evidence type="ECO:0000256" key="5">
    <source>
        <dbReference type="ARBA" id="ARBA00022989"/>
    </source>
</evidence>
<evidence type="ECO:0000313" key="12">
    <source>
        <dbReference type="Proteomes" id="UP000199589"/>
    </source>
</evidence>
<feature type="domain" description="Cation efflux protein transmembrane" evidence="9">
    <location>
        <begin position="20"/>
        <end position="209"/>
    </location>
</feature>
<dbReference type="InterPro" id="IPR050681">
    <property type="entry name" value="CDF/SLC30A"/>
</dbReference>
<dbReference type="SUPFAM" id="SSF161111">
    <property type="entry name" value="Cation efflux protein transmembrane domain-like"/>
    <property type="match status" value="1"/>
</dbReference>
<feature type="transmembrane region" description="Helical" evidence="8">
    <location>
        <begin position="85"/>
        <end position="106"/>
    </location>
</feature>
<keyword evidence="4 8" id="KW-0812">Transmembrane</keyword>
<reference evidence="12" key="1">
    <citation type="submission" date="2016-10" db="EMBL/GenBank/DDBJ databases">
        <authorList>
            <person name="Varghese N."/>
            <person name="Submissions S."/>
        </authorList>
    </citation>
    <scope>NUCLEOTIDE SEQUENCE [LARGE SCALE GENOMIC DNA]</scope>
    <source>
        <strain evidence="12">DSM 16108</strain>
    </source>
</reference>
<evidence type="ECO:0000256" key="6">
    <source>
        <dbReference type="ARBA" id="ARBA00023065"/>
    </source>
</evidence>
<dbReference type="InterPro" id="IPR002524">
    <property type="entry name" value="Cation_efflux"/>
</dbReference>
<proteinExistence type="inferred from homology"/>
<evidence type="ECO:0000256" key="7">
    <source>
        <dbReference type="ARBA" id="ARBA00023136"/>
    </source>
</evidence>
<dbReference type="GO" id="GO:0005385">
    <property type="term" value="F:zinc ion transmembrane transporter activity"/>
    <property type="evidence" value="ECO:0007669"/>
    <property type="project" value="TreeGrafter"/>
</dbReference>
<keyword evidence="12" id="KW-1185">Reference proteome</keyword>
<feature type="transmembrane region" description="Helical" evidence="8">
    <location>
        <begin position="20"/>
        <end position="41"/>
    </location>
</feature>
<dbReference type="Gene3D" id="1.20.1510.10">
    <property type="entry name" value="Cation efflux protein transmembrane domain"/>
    <property type="match status" value="1"/>
</dbReference>
<comment type="similarity">
    <text evidence="2">Belongs to the cation diffusion facilitator (CDF) transporter (TC 2.A.4) family. SLC30A subfamily.</text>
</comment>
<dbReference type="Pfam" id="PF16916">
    <property type="entry name" value="ZT_dimer"/>
    <property type="match status" value="1"/>
</dbReference>
<comment type="subcellular location">
    <subcellularLocation>
        <location evidence="1">Membrane</location>
        <topology evidence="1">Multi-pass membrane protein</topology>
    </subcellularLocation>
</comment>
<dbReference type="Proteomes" id="UP000199589">
    <property type="component" value="Unassembled WGS sequence"/>
</dbReference>
<dbReference type="Pfam" id="PF01545">
    <property type="entry name" value="Cation_efflux"/>
    <property type="match status" value="1"/>
</dbReference>
<dbReference type="EMBL" id="FOSJ01000036">
    <property type="protein sequence ID" value="SFK45418.1"/>
    <property type="molecule type" value="Genomic_DNA"/>
</dbReference>
<protein>
    <submittedName>
        <fullName evidence="11">Cobalt-zinc-cadmium efflux system protein</fullName>
    </submittedName>
</protein>
<dbReference type="AlphaFoldDB" id="A0A1I3ZMY6"/>
<dbReference type="GO" id="GO:0005886">
    <property type="term" value="C:plasma membrane"/>
    <property type="evidence" value="ECO:0007669"/>
    <property type="project" value="TreeGrafter"/>
</dbReference>
<evidence type="ECO:0000259" key="9">
    <source>
        <dbReference type="Pfam" id="PF01545"/>
    </source>
</evidence>
<dbReference type="InterPro" id="IPR027469">
    <property type="entry name" value="Cation_efflux_TMD_sf"/>
</dbReference>
<organism evidence="11 12">
    <name type="scientific">Marinilactibacillus piezotolerans</name>
    <dbReference type="NCBI Taxonomy" id="258723"/>
    <lineage>
        <taxon>Bacteria</taxon>
        <taxon>Bacillati</taxon>
        <taxon>Bacillota</taxon>
        <taxon>Bacilli</taxon>
        <taxon>Lactobacillales</taxon>
        <taxon>Carnobacteriaceae</taxon>
        <taxon>Marinilactibacillus</taxon>
    </lineage>
</organism>
<sequence>MSKSDKNHNHSHQDQSKKNIKIAFFINFIFSISEFFFGFLFNSVSIMSDAVHDLGDSISIGFAWFFQGYSEKQQDERFTFGYNRFSLLGALITGVVLISGSFFMIYRSVPRLLDPQPVNYSGMFWLSLVAIALNGYAAWILSKGTSKNEGMLNLHMLEDVLGWIGVLIVSILMNFTEAYRLDPILSILIALYILYKTIPEFFTTMKILLNGSPNNVNVNKLADSINNVSGVKDFSHLHIWSLDGDENALIVSVLIDSTDVNRARKIKKEIAEIAYESDVKKHLTIEIAISKEEFEKGYSRIT</sequence>
<evidence type="ECO:0000313" key="11">
    <source>
        <dbReference type="EMBL" id="SFK45418.1"/>
    </source>
</evidence>
<evidence type="ECO:0000256" key="1">
    <source>
        <dbReference type="ARBA" id="ARBA00004141"/>
    </source>
</evidence>
<accession>A0A1I3ZMY6</accession>
<feature type="domain" description="Cation efflux protein cytoplasmic" evidence="10">
    <location>
        <begin position="213"/>
        <end position="286"/>
    </location>
</feature>
<gene>
    <name evidence="11" type="ORF">SAMN04488569_10366</name>
</gene>
<dbReference type="OrthoDB" id="9809646at2"/>
<keyword evidence="6" id="KW-0406">Ion transport</keyword>
<name>A0A1I3ZMY6_9LACT</name>
<evidence type="ECO:0000256" key="2">
    <source>
        <dbReference type="ARBA" id="ARBA00008873"/>
    </source>
</evidence>
<evidence type="ECO:0000256" key="8">
    <source>
        <dbReference type="SAM" id="Phobius"/>
    </source>
</evidence>
<dbReference type="InterPro" id="IPR027470">
    <property type="entry name" value="Cation_efflux_CTD"/>
</dbReference>
<dbReference type="PANTHER" id="PTHR11562">
    <property type="entry name" value="CATION EFFLUX PROTEIN/ ZINC TRANSPORTER"/>
    <property type="match status" value="1"/>
</dbReference>
<dbReference type="InterPro" id="IPR058533">
    <property type="entry name" value="Cation_efflux_TM"/>
</dbReference>
<feature type="transmembrane region" description="Helical" evidence="8">
    <location>
        <begin position="118"/>
        <end position="140"/>
    </location>
</feature>
<dbReference type="NCBIfam" id="TIGR01297">
    <property type="entry name" value="CDF"/>
    <property type="match status" value="1"/>
</dbReference>